<accession>W4K182</accession>
<dbReference type="RefSeq" id="XP_009548064.1">
    <property type="nucleotide sequence ID" value="XM_009549769.1"/>
</dbReference>
<dbReference type="EMBL" id="KI925460">
    <property type="protein sequence ID" value="ETW79479.1"/>
    <property type="molecule type" value="Genomic_DNA"/>
</dbReference>
<evidence type="ECO:0000313" key="1">
    <source>
        <dbReference type="EMBL" id="ETW79479.1"/>
    </source>
</evidence>
<dbReference type="HOGENOM" id="CLU_1619253_0_0_1"/>
<gene>
    <name evidence="1" type="ORF">HETIRDRAFT_322544</name>
</gene>
<dbReference type="KEGG" id="hir:HETIRDRAFT_322544"/>
<dbReference type="InParanoid" id="W4K182"/>
<dbReference type="AlphaFoldDB" id="W4K182"/>
<keyword evidence="2" id="KW-1185">Reference proteome</keyword>
<dbReference type="GeneID" id="20670870"/>
<organism evidence="1 2">
    <name type="scientific">Heterobasidion irregulare (strain TC 32-1)</name>
    <dbReference type="NCBI Taxonomy" id="747525"/>
    <lineage>
        <taxon>Eukaryota</taxon>
        <taxon>Fungi</taxon>
        <taxon>Dikarya</taxon>
        <taxon>Basidiomycota</taxon>
        <taxon>Agaricomycotina</taxon>
        <taxon>Agaricomycetes</taxon>
        <taxon>Russulales</taxon>
        <taxon>Bondarzewiaceae</taxon>
        <taxon>Heterobasidion</taxon>
        <taxon>Heterobasidion annosum species complex</taxon>
    </lineage>
</organism>
<reference evidence="1 2" key="1">
    <citation type="journal article" date="2012" name="New Phytol.">
        <title>Insight into trade-off between wood decay and parasitism from the genome of a fungal forest pathogen.</title>
        <authorList>
            <person name="Olson A."/>
            <person name="Aerts A."/>
            <person name="Asiegbu F."/>
            <person name="Belbahri L."/>
            <person name="Bouzid O."/>
            <person name="Broberg A."/>
            <person name="Canback B."/>
            <person name="Coutinho P.M."/>
            <person name="Cullen D."/>
            <person name="Dalman K."/>
            <person name="Deflorio G."/>
            <person name="van Diepen L.T."/>
            <person name="Dunand C."/>
            <person name="Duplessis S."/>
            <person name="Durling M."/>
            <person name="Gonthier P."/>
            <person name="Grimwood J."/>
            <person name="Fossdal C.G."/>
            <person name="Hansson D."/>
            <person name="Henrissat B."/>
            <person name="Hietala A."/>
            <person name="Himmelstrand K."/>
            <person name="Hoffmeister D."/>
            <person name="Hogberg N."/>
            <person name="James T.Y."/>
            <person name="Karlsson M."/>
            <person name="Kohler A."/>
            <person name="Kues U."/>
            <person name="Lee Y.H."/>
            <person name="Lin Y.C."/>
            <person name="Lind M."/>
            <person name="Lindquist E."/>
            <person name="Lombard V."/>
            <person name="Lucas S."/>
            <person name="Lunden K."/>
            <person name="Morin E."/>
            <person name="Murat C."/>
            <person name="Park J."/>
            <person name="Raffaello T."/>
            <person name="Rouze P."/>
            <person name="Salamov A."/>
            <person name="Schmutz J."/>
            <person name="Solheim H."/>
            <person name="Stahlberg J."/>
            <person name="Velez H."/>
            <person name="de Vries R.P."/>
            <person name="Wiebenga A."/>
            <person name="Woodward S."/>
            <person name="Yakovlev I."/>
            <person name="Garbelotto M."/>
            <person name="Martin F."/>
            <person name="Grigoriev I.V."/>
            <person name="Stenlid J."/>
        </authorList>
    </citation>
    <scope>NUCLEOTIDE SEQUENCE [LARGE SCALE GENOMIC DNA]</scope>
    <source>
        <strain evidence="1 2">TC 32-1</strain>
    </source>
</reference>
<sequence>MKWECELISFKVPLLAYNRAGQGNGKHVCLSRLLTRPDFGLHSRLVIGRPNQTGINLKIHHLFCLVSPPPDVHWARFAPREGQWHDGGVFPLSHPHPKPDLASASPASSWLPERWLKGSASGDKCLSRPEGNAGEDIGTPGHLHIILQRRATPKIGVLLGAVAI</sequence>
<evidence type="ECO:0000313" key="2">
    <source>
        <dbReference type="Proteomes" id="UP000030671"/>
    </source>
</evidence>
<proteinExistence type="predicted"/>
<protein>
    <submittedName>
        <fullName evidence="1">Uncharacterized protein</fullName>
    </submittedName>
</protein>
<name>W4K182_HETIT</name>
<dbReference type="Proteomes" id="UP000030671">
    <property type="component" value="Unassembled WGS sequence"/>
</dbReference>